<dbReference type="AlphaFoldDB" id="A0A076LH67"/>
<dbReference type="KEGG" id="ete:ETEE_0949"/>
<name>A0A076LH67_9GAMM</name>
<organism evidence="1 2">
    <name type="scientific">Edwardsiella anguillarum ET080813</name>
    <dbReference type="NCBI Taxonomy" id="667120"/>
    <lineage>
        <taxon>Bacteria</taxon>
        <taxon>Pseudomonadati</taxon>
        <taxon>Pseudomonadota</taxon>
        <taxon>Gammaproteobacteria</taxon>
        <taxon>Enterobacterales</taxon>
        <taxon>Hafniaceae</taxon>
        <taxon>Edwardsiella</taxon>
    </lineage>
</organism>
<evidence type="ECO:0000313" key="1">
    <source>
        <dbReference type="EMBL" id="AIJ07416.1"/>
    </source>
</evidence>
<gene>
    <name evidence="1" type="ORF">ETEE_0949</name>
</gene>
<protein>
    <submittedName>
        <fullName evidence="1">Uncharacterized protein</fullName>
    </submittedName>
</protein>
<evidence type="ECO:0000313" key="2">
    <source>
        <dbReference type="Proteomes" id="UP000028681"/>
    </source>
</evidence>
<proteinExistence type="predicted"/>
<reference evidence="1 2" key="1">
    <citation type="journal article" date="2012" name="PLoS ONE">
        <title>Edwardsiella comparative phylogenomics reveal the new intra/inter-species taxonomic relationships, virulence evolution and niche adaptation mechanisms.</title>
        <authorList>
            <person name="Yang M."/>
            <person name="Lv Y."/>
            <person name="Xiao J."/>
            <person name="Wu H."/>
            <person name="Zheng H."/>
            <person name="Liu Q."/>
            <person name="Zhang Y."/>
            <person name="Wang Q."/>
        </authorList>
    </citation>
    <scope>NUCLEOTIDE SEQUENCE [LARGE SCALE GENOMIC DNA]</scope>
    <source>
        <strain evidence="2">080813</strain>
    </source>
</reference>
<sequence length="46" mass="4898">MVFFIARFSLVLATIKQIHSAALNGVAPDGAAITETVILCLLRVVN</sequence>
<accession>A0A076LH67</accession>
<dbReference type="HOGENOM" id="CLU_3183085_0_0_6"/>
<dbReference type="EMBL" id="CP006664">
    <property type="protein sequence ID" value="AIJ07416.1"/>
    <property type="molecule type" value="Genomic_DNA"/>
</dbReference>
<dbReference type="Proteomes" id="UP000028681">
    <property type="component" value="Chromosome"/>
</dbReference>